<proteinExistence type="predicted"/>
<sequence>MKCGSRKKAITPPDASQEFLVEARMEQRARSMTQDTPLMRALGLAHYWQRLLDTRQVASVTEIAEAEGIDVTQVRQLLRLTLAATVCPSSLALTRVLATPLFVVIGGTACGASCRRIAPHIKKHI</sequence>
<name>A0A0S4X303_RALSL</name>
<accession>A0A0S4X303</accession>
<gene>
    <name evidence="1" type="ORF">RUN215_v1_1890003</name>
</gene>
<dbReference type="EMBL" id="LN899820">
    <property type="protein sequence ID" value="CUV58304.1"/>
    <property type="molecule type" value="Genomic_DNA"/>
</dbReference>
<evidence type="ECO:0000313" key="1">
    <source>
        <dbReference type="EMBL" id="CUV58304.1"/>
    </source>
</evidence>
<dbReference type="AlphaFoldDB" id="A0A0S4X303"/>
<organism evidence="1">
    <name type="scientific">Ralstonia solanacearum</name>
    <name type="common">Pseudomonas solanacearum</name>
    <dbReference type="NCBI Taxonomy" id="305"/>
    <lineage>
        <taxon>Bacteria</taxon>
        <taxon>Pseudomonadati</taxon>
        <taxon>Pseudomonadota</taxon>
        <taxon>Betaproteobacteria</taxon>
        <taxon>Burkholderiales</taxon>
        <taxon>Burkholderiaceae</taxon>
        <taxon>Ralstonia</taxon>
        <taxon>Ralstonia solanacearum species complex</taxon>
    </lineage>
</organism>
<dbReference type="SUPFAM" id="SSF109709">
    <property type="entry name" value="KorB DNA-binding domain-like"/>
    <property type="match status" value="1"/>
</dbReference>
<protein>
    <submittedName>
        <fullName evidence="1">Bacteriophage-related protein</fullName>
    </submittedName>
</protein>
<reference evidence="1" key="1">
    <citation type="submission" date="2015-10" db="EMBL/GenBank/DDBJ databases">
        <authorList>
            <person name="Gilbert D.G."/>
        </authorList>
    </citation>
    <scope>NUCLEOTIDE SEQUENCE</scope>
    <source>
        <strain evidence="1">Phyl III-seqv23</strain>
    </source>
</reference>